<evidence type="ECO:0000313" key="3">
    <source>
        <dbReference type="WBParaSite" id="GPLIN_000084600"/>
    </source>
</evidence>
<name>A0A183BJR7_GLOPA</name>
<organism evidence="2 3">
    <name type="scientific">Globodera pallida</name>
    <name type="common">Potato cyst nematode worm</name>
    <name type="synonym">Heterodera pallida</name>
    <dbReference type="NCBI Taxonomy" id="36090"/>
    <lineage>
        <taxon>Eukaryota</taxon>
        <taxon>Metazoa</taxon>
        <taxon>Ecdysozoa</taxon>
        <taxon>Nematoda</taxon>
        <taxon>Chromadorea</taxon>
        <taxon>Rhabditida</taxon>
        <taxon>Tylenchina</taxon>
        <taxon>Tylenchomorpha</taxon>
        <taxon>Tylenchoidea</taxon>
        <taxon>Heteroderidae</taxon>
        <taxon>Heteroderinae</taxon>
        <taxon>Globodera</taxon>
    </lineage>
</organism>
<keyword evidence="2" id="KW-1185">Reference proteome</keyword>
<reference evidence="3" key="2">
    <citation type="submission" date="2016-06" db="UniProtKB">
        <authorList>
            <consortium name="WormBaseParasite"/>
        </authorList>
    </citation>
    <scope>IDENTIFICATION</scope>
</reference>
<dbReference type="WBParaSite" id="GPLIN_000084600">
    <property type="protein sequence ID" value="GPLIN_000084600"/>
    <property type="gene ID" value="GPLIN_000084600"/>
</dbReference>
<sequence length="236" mass="27930">MIHLFLLNVFLQVTVSIAYPGECTAKNMQMWIAKKRFKYNSVGGAEQILLDNFYLEYFLAETDELRKTLFLKIAIFTHIYLLQCKMEQNREQLEGIFIKKEGNPESTEKKKGNKIPSIYKQFSSELTDIIQSAWEKADELSLCHLLRLKFELFKQMRLKIFGHSMKRPNCKNSAVATQTIVENREQIAEWMLSDLLHFFPHRHRMIEYFRQVSTRNMNLQKFQQNMNDTTAIKTLS</sequence>
<feature type="signal peptide" evidence="1">
    <location>
        <begin position="1"/>
        <end position="25"/>
    </location>
</feature>
<evidence type="ECO:0000313" key="2">
    <source>
        <dbReference type="Proteomes" id="UP000050741"/>
    </source>
</evidence>
<dbReference type="Proteomes" id="UP000050741">
    <property type="component" value="Unassembled WGS sequence"/>
</dbReference>
<dbReference type="AlphaFoldDB" id="A0A183BJR7"/>
<keyword evidence="1" id="KW-0732">Signal</keyword>
<evidence type="ECO:0000256" key="1">
    <source>
        <dbReference type="SAM" id="SignalP"/>
    </source>
</evidence>
<feature type="chain" id="PRO_5008146274" evidence="1">
    <location>
        <begin position="26"/>
        <end position="236"/>
    </location>
</feature>
<reference evidence="2" key="1">
    <citation type="submission" date="2014-05" db="EMBL/GenBank/DDBJ databases">
        <title>The genome and life-stage specific transcriptomes of Globodera pallida elucidate key aspects of plant parasitism by a cyst nematode.</title>
        <authorList>
            <person name="Cotton J.A."/>
            <person name="Lilley C.J."/>
            <person name="Jones L.M."/>
            <person name="Kikuchi T."/>
            <person name="Reid A.J."/>
            <person name="Thorpe P."/>
            <person name="Tsai I.J."/>
            <person name="Beasley H."/>
            <person name="Blok V."/>
            <person name="Cock P.J.A."/>
            <person name="Van den Akker S.E."/>
            <person name="Holroyd N."/>
            <person name="Hunt M."/>
            <person name="Mantelin S."/>
            <person name="Naghra H."/>
            <person name="Pain A."/>
            <person name="Palomares-Rius J.E."/>
            <person name="Zarowiecki M."/>
            <person name="Berriman M."/>
            <person name="Jones J.T."/>
            <person name="Urwin P.E."/>
        </authorList>
    </citation>
    <scope>NUCLEOTIDE SEQUENCE [LARGE SCALE GENOMIC DNA]</scope>
    <source>
        <strain evidence="2">Lindley</strain>
    </source>
</reference>
<proteinExistence type="predicted"/>
<accession>A0A183BJR7</accession>
<protein>
    <submittedName>
        <fullName evidence="3">IFN-gamma</fullName>
    </submittedName>
</protein>